<dbReference type="SUPFAM" id="SSF54928">
    <property type="entry name" value="RNA-binding domain, RBD"/>
    <property type="match status" value="1"/>
</dbReference>
<feature type="domain" description="RRM" evidence="2">
    <location>
        <begin position="25"/>
        <end position="99"/>
    </location>
</feature>
<protein>
    <recommendedName>
        <fullName evidence="2">RRM domain-containing protein</fullName>
    </recommendedName>
</protein>
<dbReference type="EMBL" id="JAVIJP010000027">
    <property type="protein sequence ID" value="KAL3635922.1"/>
    <property type="molecule type" value="Genomic_DNA"/>
</dbReference>
<gene>
    <name evidence="3" type="ORF">CASFOL_020469</name>
</gene>
<evidence type="ECO:0000256" key="1">
    <source>
        <dbReference type="PROSITE-ProRule" id="PRU00176"/>
    </source>
</evidence>
<evidence type="ECO:0000259" key="2">
    <source>
        <dbReference type="PROSITE" id="PS50102"/>
    </source>
</evidence>
<dbReference type="Gene3D" id="3.30.70.330">
    <property type="match status" value="1"/>
</dbReference>
<name>A0ABD3D1R2_9LAMI</name>
<dbReference type="InterPro" id="IPR012677">
    <property type="entry name" value="Nucleotide-bd_a/b_plait_sf"/>
</dbReference>
<sequence length="303" mass="33101">MDQTEPKTGSQPSSPNWTIDVSDIRTVRVSNVSLIVSKNELFKFFSFSGDIHYIEMQRESETTQAAYVTFKDSQGPDKATLLTGSTIAGLPVSITPMKNYHLPPNVAAALTTNEPKSTMTNSAVKKAEDVVSTMLAKGFVLGMDTFNRAKSLDEKHQLTLNASATIASIDCKMGLSKKLIMGTAVVNEKVKEMNEILQVSEMTKSTLAAAEMKASGAGSALMSNRYMSTGASWITSALNVFSRVAEDVGTMTKEKVKRADEEKMETIAKEREEIDYEYGNERLDGYNAIPESSAGEANRYKLV</sequence>
<dbReference type="PANTHER" id="PTHR32343">
    <property type="entry name" value="SERINE/ARGININE-RICH SPLICING FACTOR"/>
    <property type="match status" value="1"/>
</dbReference>
<dbReference type="GO" id="GO:0003723">
    <property type="term" value="F:RNA binding"/>
    <property type="evidence" value="ECO:0007669"/>
    <property type="project" value="UniProtKB-UniRule"/>
</dbReference>
<dbReference type="PROSITE" id="PS50102">
    <property type="entry name" value="RRM"/>
    <property type="match status" value="1"/>
</dbReference>
<organism evidence="3 4">
    <name type="scientific">Castilleja foliolosa</name>
    <dbReference type="NCBI Taxonomy" id="1961234"/>
    <lineage>
        <taxon>Eukaryota</taxon>
        <taxon>Viridiplantae</taxon>
        <taxon>Streptophyta</taxon>
        <taxon>Embryophyta</taxon>
        <taxon>Tracheophyta</taxon>
        <taxon>Spermatophyta</taxon>
        <taxon>Magnoliopsida</taxon>
        <taxon>eudicotyledons</taxon>
        <taxon>Gunneridae</taxon>
        <taxon>Pentapetalae</taxon>
        <taxon>asterids</taxon>
        <taxon>lamiids</taxon>
        <taxon>Lamiales</taxon>
        <taxon>Orobanchaceae</taxon>
        <taxon>Pedicularideae</taxon>
        <taxon>Castillejinae</taxon>
        <taxon>Castilleja</taxon>
    </lineage>
</organism>
<accession>A0ABD3D1R2</accession>
<dbReference type="InterPro" id="IPR000504">
    <property type="entry name" value="RRM_dom"/>
</dbReference>
<dbReference type="Proteomes" id="UP001632038">
    <property type="component" value="Unassembled WGS sequence"/>
</dbReference>
<dbReference type="AlphaFoldDB" id="A0ABD3D1R2"/>
<evidence type="ECO:0000313" key="4">
    <source>
        <dbReference type="Proteomes" id="UP001632038"/>
    </source>
</evidence>
<reference evidence="4" key="1">
    <citation type="journal article" date="2024" name="IScience">
        <title>Strigolactones Initiate the Formation of Haustorium-like Structures in Castilleja.</title>
        <authorList>
            <person name="Buerger M."/>
            <person name="Peterson D."/>
            <person name="Chory J."/>
        </authorList>
    </citation>
    <scope>NUCLEOTIDE SEQUENCE [LARGE SCALE GENOMIC DNA]</scope>
</reference>
<dbReference type="InterPro" id="IPR035979">
    <property type="entry name" value="RBD_domain_sf"/>
</dbReference>
<keyword evidence="4" id="KW-1185">Reference proteome</keyword>
<keyword evidence="1" id="KW-0694">RNA-binding</keyword>
<evidence type="ECO:0000313" key="3">
    <source>
        <dbReference type="EMBL" id="KAL3635922.1"/>
    </source>
</evidence>
<proteinExistence type="predicted"/>
<comment type="caution">
    <text evidence="3">The sequence shown here is derived from an EMBL/GenBank/DDBJ whole genome shotgun (WGS) entry which is preliminary data.</text>
</comment>
<dbReference type="PANTHER" id="PTHR32343:SF29">
    <property type="entry name" value="RNA-BINDING (RRM_RBD_RNP MOTIFS) FAMILY PROTEIN"/>
    <property type="match status" value="1"/>
</dbReference>